<reference evidence="1" key="1">
    <citation type="submission" date="2019-08" db="EMBL/GenBank/DDBJ databases">
        <authorList>
            <person name="Kucharzyk K."/>
            <person name="Murdoch R.W."/>
            <person name="Higgins S."/>
            <person name="Loffler F."/>
        </authorList>
    </citation>
    <scope>NUCLEOTIDE SEQUENCE</scope>
</reference>
<accession>A0A645E7A4</accession>
<protein>
    <submittedName>
        <fullName evidence="1">Uncharacterized protein</fullName>
    </submittedName>
</protein>
<dbReference type="AlphaFoldDB" id="A0A645E7A4"/>
<evidence type="ECO:0000313" key="1">
    <source>
        <dbReference type="EMBL" id="MPM97118.1"/>
    </source>
</evidence>
<sequence>MYALGATDTVFHPVSFRLERGDNQYSRGTFGYRNFHTRNGFSHHRAATHYFSGCFGQPSCYIDQVVYGNSHPGKHVARVFDIFSGNGDYALHERFVFLDSFVNGKSCSHVLHDHAYRNGKRAARDLTTNNGIDQLFFTALWILYL</sequence>
<dbReference type="EMBL" id="VSSQ01043434">
    <property type="protein sequence ID" value="MPM97118.1"/>
    <property type="molecule type" value="Genomic_DNA"/>
</dbReference>
<organism evidence="1">
    <name type="scientific">bioreactor metagenome</name>
    <dbReference type="NCBI Taxonomy" id="1076179"/>
    <lineage>
        <taxon>unclassified sequences</taxon>
        <taxon>metagenomes</taxon>
        <taxon>ecological metagenomes</taxon>
    </lineage>
</organism>
<comment type="caution">
    <text evidence="1">The sequence shown here is derived from an EMBL/GenBank/DDBJ whole genome shotgun (WGS) entry which is preliminary data.</text>
</comment>
<proteinExistence type="predicted"/>
<name>A0A645E7A4_9ZZZZ</name>
<gene>
    <name evidence="1" type="ORF">SDC9_144291</name>
</gene>